<dbReference type="Proteomes" id="UP000078200">
    <property type="component" value="Unassembled WGS sequence"/>
</dbReference>
<keyword evidence="2" id="KW-1185">Reference proteome</keyword>
<dbReference type="VEuPathDB" id="VectorBase:GAUT029651"/>
<dbReference type="EnsemblMetazoa" id="GAUT029651-RA">
    <property type="protein sequence ID" value="GAUT029651-PA"/>
    <property type="gene ID" value="GAUT029651"/>
</dbReference>
<evidence type="ECO:0000313" key="2">
    <source>
        <dbReference type="Proteomes" id="UP000078200"/>
    </source>
</evidence>
<protein>
    <submittedName>
        <fullName evidence="1">Uncharacterized protein</fullName>
    </submittedName>
</protein>
<organism evidence="1 2">
    <name type="scientific">Glossina austeni</name>
    <name type="common">Savannah tsetse fly</name>
    <dbReference type="NCBI Taxonomy" id="7395"/>
    <lineage>
        <taxon>Eukaryota</taxon>
        <taxon>Metazoa</taxon>
        <taxon>Ecdysozoa</taxon>
        <taxon>Arthropoda</taxon>
        <taxon>Hexapoda</taxon>
        <taxon>Insecta</taxon>
        <taxon>Pterygota</taxon>
        <taxon>Neoptera</taxon>
        <taxon>Endopterygota</taxon>
        <taxon>Diptera</taxon>
        <taxon>Brachycera</taxon>
        <taxon>Muscomorpha</taxon>
        <taxon>Hippoboscoidea</taxon>
        <taxon>Glossinidae</taxon>
        <taxon>Glossina</taxon>
    </lineage>
</organism>
<evidence type="ECO:0000313" key="1">
    <source>
        <dbReference type="EnsemblMetazoa" id="GAUT029651-PA"/>
    </source>
</evidence>
<dbReference type="AlphaFoldDB" id="A0A1A9V8X2"/>
<accession>A0A1A9V8X2</accession>
<sequence>MYYEGIPQGILRKHSTAHIIYNDTIVTGIVGLSNCKYLLLLLLNVLVVEHEFVEDERNDSKNIKTGYNRLFNQFDCNTGPSNQTVYLTLDMEAYDNCPNFRKHFGTESQSPANNRSNNIEHKHELTGRGMLVFQHVPSRN</sequence>
<reference evidence="1" key="1">
    <citation type="submission" date="2020-05" db="UniProtKB">
        <authorList>
            <consortium name="EnsemblMetazoa"/>
        </authorList>
    </citation>
    <scope>IDENTIFICATION</scope>
    <source>
        <strain evidence="1">TTRI</strain>
    </source>
</reference>
<name>A0A1A9V8X2_GLOAU</name>
<proteinExistence type="predicted"/>